<reference evidence="7 8" key="1">
    <citation type="submission" date="2017-12" db="EMBL/GenBank/DDBJ databases">
        <title>Sequencing, de novo assembly and annotation of complete genome of a new Thraustochytrid species, strain FCC1311.</title>
        <authorList>
            <person name="Sedici K."/>
            <person name="Godart F."/>
            <person name="Aiese Cigliano R."/>
            <person name="Sanseverino W."/>
            <person name="Barakat M."/>
            <person name="Ortet P."/>
            <person name="Marechal E."/>
            <person name="Cagnac O."/>
            <person name="Amato A."/>
        </authorList>
    </citation>
    <scope>NUCLEOTIDE SEQUENCE [LARGE SCALE GENOMIC DNA]</scope>
</reference>
<dbReference type="GO" id="GO:0016887">
    <property type="term" value="F:ATP hydrolysis activity"/>
    <property type="evidence" value="ECO:0007669"/>
    <property type="project" value="InterPro"/>
</dbReference>
<dbReference type="EMBL" id="BEYU01000049">
    <property type="protein sequence ID" value="GBG28855.1"/>
    <property type="molecule type" value="Genomic_DNA"/>
</dbReference>
<dbReference type="Gene3D" id="3.40.50.300">
    <property type="entry name" value="P-loop containing nucleotide triphosphate hydrolases"/>
    <property type="match status" value="1"/>
</dbReference>
<dbReference type="InterPro" id="IPR050130">
    <property type="entry name" value="ClpA_ClpB"/>
</dbReference>
<feature type="chain" id="PRO_5015322557" evidence="5">
    <location>
        <begin position="36"/>
        <end position="967"/>
    </location>
</feature>
<feature type="compositionally biased region" description="Basic and acidic residues" evidence="3">
    <location>
        <begin position="927"/>
        <end position="967"/>
    </location>
</feature>
<dbReference type="GO" id="GO:0005524">
    <property type="term" value="F:ATP binding"/>
    <property type="evidence" value="ECO:0007669"/>
    <property type="project" value="UniProtKB-KW"/>
</dbReference>
<dbReference type="InterPro" id="IPR003959">
    <property type="entry name" value="ATPase_AAA_core"/>
</dbReference>
<protein>
    <submittedName>
        <fullName evidence="7">Chaperone protein ClpD1, chloroplastic</fullName>
    </submittedName>
</protein>
<dbReference type="AlphaFoldDB" id="A0A2R5GE52"/>
<feature type="signal peptide" evidence="5">
    <location>
        <begin position="1"/>
        <end position="35"/>
    </location>
</feature>
<name>A0A2R5GE52_9STRA</name>
<feature type="region of interest" description="Disordered" evidence="3">
    <location>
        <begin position="911"/>
        <end position="967"/>
    </location>
</feature>
<sequence>MRTTSRRRASRPGARVLALAALALLLLLLPALAVAASAEFAEGSLGDDLANVDSLRGGGLKKWAEADGSGASKVLALAGDVEAHQEALLAVLREWKPRLAKKDAMLKIRRRREATSGEILNTVSRWLKSRIVADELKWSLVYVENAALDKETTRDVNEMVSSLGNRESCIDADNDLNIPRCGKLLIVLSTNFGEEVARMSRDTLAIEADKGILQDSLGRKARTTLDEVCRRESNVAWMRAPELRNGLGRLMLSGARQLVYPVFGLPQFSNAGTLIDEMKKLRAKRVSPSDDGSLPVPPPLPTSPDAVSDACIDEDVIRRAGFVGQVHAVDAVKSMLKQIRHGWRSGDGPVVLLFAGPAGLGKTLLAKLVARAYNCGMPKGTLERENFYKEIDMVNYQDERSVDGFVDPAPGLAGSGIMADLFSSSQRNVILLDEIEKCHPSLVEKMLLPMIDNNGGHVQAKKSGDVFPTRESIFIMTTNCFDEEIAQLYRRVQPTSEGFDKEAFMRLSEAVARLMKDPTQKCRGSHSEQANPFSSGPFWRRLVAGSSLVTRHGVVPFVPPSSAEMDELVRITLESYCTRSGQREIFYSHRALLYLQNTAREKMRANKLSSGTVEAFIIGEVTEAIPESILYSDVRTIVLYQNPVSGRLAAIGSDDAGTTTSNSADMKINNMKECESSWPACEDNSEQDSTGQDSSKSSAHKGSSSSFTPEEEVEYEPEQAQDHQPELKQRQESASDVDSKVEFEMARMFVHSVLLIVTVYFFSTYMILPAAKMLMTTVAVVAAILYFVAPQLFWILWEAIKTTWELLRWAIANPYISIPLAGGFYLLLLFLRKRKRTEQEKAISQLKGSNVTLQAERDALRVQVKTLEMDRDALSAQVDGLRAENADLRQHQEQHQEQQQDTEELSRKIESLQKDLDERSQQPTAEELTRKIESLQKDLEKLRTENTELQKDREWEKADMPLQGSKE</sequence>
<dbReference type="PANTHER" id="PTHR11638">
    <property type="entry name" value="ATP-DEPENDENT CLP PROTEASE"/>
    <property type="match status" value="1"/>
</dbReference>
<gene>
    <name evidence="7" type="ORF">FCC1311_050762</name>
</gene>
<dbReference type="SMART" id="SM00382">
    <property type="entry name" value="AAA"/>
    <property type="match status" value="1"/>
</dbReference>
<evidence type="ECO:0000256" key="3">
    <source>
        <dbReference type="SAM" id="MobiDB-lite"/>
    </source>
</evidence>
<evidence type="ECO:0000313" key="7">
    <source>
        <dbReference type="EMBL" id="GBG28855.1"/>
    </source>
</evidence>
<feature type="transmembrane region" description="Helical" evidence="4">
    <location>
        <begin position="748"/>
        <end position="768"/>
    </location>
</feature>
<keyword evidence="2" id="KW-0067">ATP-binding</keyword>
<feature type="region of interest" description="Disordered" evidence="3">
    <location>
        <begin position="286"/>
        <end position="305"/>
    </location>
</feature>
<feature type="region of interest" description="Disordered" evidence="3">
    <location>
        <begin position="677"/>
        <end position="734"/>
    </location>
</feature>
<dbReference type="InterPro" id="IPR027417">
    <property type="entry name" value="P-loop_NTPase"/>
</dbReference>
<feature type="region of interest" description="Disordered" evidence="3">
    <location>
        <begin position="649"/>
        <end position="668"/>
    </location>
</feature>
<dbReference type="OrthoDB" id="47330at2759"/>
<feature type="compositionally biased region" description="Low complexity" evidence="3">
    <location>
        <begin position="694"/>
        <end position="706"/>
    </location>
</feature>
<evidence type="ECO:0000259" key="6">
    <source>
        <dbReference type="SMART" id="SM00382"/>
    </source>
</evidence>
<evidence type="ECO:0000256" key="1">
    <source>
        <dbReference type="ARBA" id="ARBA00022741"/>
    </source>
</evidence>
<keyword evidence="1" id="KW-0547">Nucleotide-binding</keyword>
<dbReference type="InterPro" id="IPR006311">
    <property type="entry name" value="TAT_signal"/>
</dbReference>
<dbReference type="GO" id="GO:0034605">
    <property type="term" value="P:cellular response to heat"/>
    <property type="evidence" value="ECO:0007669"/>
    <property type="project" value="TreeGrafter"/>
</dbReference>
<comment type="caution">
    <text evidence="7">The sequence shown here is derived from an EMBL/GenBank/DDBJ whole genome shotgun (WGS) entry which is preliminary data.</text>
</comment>
<keyword evidence="4" id="KW-0812">Transmembrane</keyword>
<dbReference type="InterPro" id="IPR003593">
    <property type="entry name" value="AAA+_ATPase"/>
</dbReference>
<feature type="transmembrane region" description="Helical" evidence="4">
    <location>
        <begin position="809"/>
        <end position="831"/>
    </location>
</feature>
<feature type="compositionally biased region" description="Basic and acidic residues" evidence="3">
    <location>
        <begin position="720"/>
        <end position="734"/>
    </location>
</feature>
<keyword evidence="5" id="KW-0732">Signal</keyword>
<keyword evidence="4" id="KW-1133">Transmembrane helix</keyword>
<feature type="compositionally biased region" description="Basic and acidic residues" evidence="3">
    <location>
        <begin position="911"/>
        <end position="920"/>
    </location>
</feature>
<feature type="compositionally biased region" description="Acidic residues" evidence="3">
    <location>
        <begin position="709"/>
        <end position="719"/>
    </location>
</feature>
<keyword evidence="8" id="KW-1185">Reference proteome</keyword>
<dbReference type="PRINTS" id="PR00300">
    <property type="entry name" value="CLPPROTEASEA"/>
</dbReference>
<dbReference type="PROSITE" id="PS51318">
    <property type="entry name" value="TAT"/>
    <property type="match status" value="1"/>
</dbReference>
<dbReference type="Proteomes" id="UP000241890">
    <property type="component" value="Unassembled WGS sequence"/>
</dbReference>
<dbReference type="Pfam" id="PF07724">
    <property type="entry name" value="AAA_2"/>
    <property type="match status" value="1"/>
</dbReference>
<dbReference type="SUPFAM" id="SSF52540">
    <property type="entry name" value="P-loop containing nucleoside triphosphate hydrolases"/>
    <property type="match status" value="1"/>
</dbReference>
<evidence type="ECO:0000256" key="2">
    <source>
        <dbReference type="ARBA" id="ARBA00022840"/>
    </source>
</evidence>
<feature type="transmembrane region" description="Helical" evidence="4">
    <location>
        <begin position="775"/>
        <end position="797"/>
    </location>
</feature>
<dbReference type="InterPro" id="IPR001270">
    <property type="entry name" value="ClpA/B"/>
</dbReference>
<dbReference type="PANTHER" id="PTHR11638:SF93">
    <property type="entry name" value="MITOCHONDRIAL DISAGGREGASE"/>
    <property type="match status" value="1"/>
</dbReference>
<keyword evidence="4" id="KW-0472">Membrane</keyword>
<dbReference type="InParanoid" id="A0A2R5GE52"/>
<evidence type="ECO:0000256" key="5">
    <source>
        <dbReference type="SAM" id="SignalP"/>
    </source>
</evidence>
<dbReference type="Gene3D" id="1.10.287.1490">
    <property type="match status" value="1"/>
</dbReference>
<dbReference type="GO" id="GO:0005739">
    <property type="term" value="C:mitochondrion"/>
    <property type="evidence" value="ECO:0007669"/>
    <property type="project" value="TreeGrafter"/>
</dbReference>
<evidence type="ECO:0000256" key="4">
    <source>
        <dbReference type="SAM" id="Phobius"/>
    </source>
</evidence>
<feature type="domain" description="AAA+ ATPase" evidence="6">
    <location>
        <begin position="348"/>
        <end position="509"/>
    </location>
</feature>
<accession>A0A2R5GE52</accession>
<evidence type="ECO:0000313" key="8">
    <source>
        <dbReference type="Proteomes" id="UP000241890"/>
    </source>
</evidence>
<organism evidence="7 8">
    <name type="scientific">Hondaea fermentalgiana</name>
    <dbReference type="NCBI Taxonomy" id="2315210"/>
    <lineage>
        <taxon>Eukaryota</taxon>
        <taxon>Sar</taxon>
        <taxon>Stramenopiles</taxon>
        <taxon>Bigyra</taxon>
        <taxon>Labyrinthulomycetes</taxon>
        <taxon>Thraustochytrida</taxon>
        <taxon>Thraustochytriidae</taxon>
        <taxon>Hondaea</taxon>
    </lineage>
</organism>
<proteinExistence type="predicted"/>